<proteinExistence type="predicted"/>
<evidence type="ECO:0000313" key="1">
    <source>
        <dbReference type="EMBL" id="PLT29744.1"/>
    </source>
</evidence>
<gene>
    <name evidence="1" type="ORF">CUU66_11545</name>
</gene>
<dbReference type="OrthoDB" id="2921738at2"/>
<name>A0A2N5M5V3_9BACI</name>
<reference evidence="1 2" key="1">
    <citation type="submission" date="2017-11" db="EMBL/GenBank/DDBJ databases">
        <title>Comparitive Functional Genomics of Dry Heat Resistant strains isolated from the Viking Spacecraft.</title>
        <authorList>
            <person name="Seuylemezian A."/>
            <person name="Cooper K."/>
            <person name="Vaishampayan P."/>
        </authorList>
    </citation>
    <scope>NUCLEOTIDE SEQUENCE [LARGE SCALE GENOMIC DNA]</scope>
    <source>
        <strain evidence="1 2">V1-29</strain>
    </source>
</reference>
<evidence type="ECO:0000313" key="2">
    <source>
        <dbReference type="Proteomes" id="UP000234748"/>
    </source>
</evidence>
<comment type="caution">
    <text evidence="1">The sequence shown here is derived from an EMBL/GenBank/DDBJ whole genome shotgun (WGS) entry which is preliminary data.</text>
</comment>
<organism evidence="1 2">
    <name type="scientific">Peribacillus deserti</name>
    <dbReference type="NCBI Taxonomy" id="673318"/>
    <lineage>
        <taxon>Bacteria</taxon>
        <taxon>Bacillati</taxon>
        <taxon>Bacillota</taxon>
        <taxon>Bacilli</taxon>
        <taxon>Bacillales</taxon>
        <taxon>Bacillaceae</taxon>
        <taxon>Peribacillus</taxon>
    </lineage>
</organism>
<keyword evidence="2" id="KW-1185">Reference proteome</keyword>
<dbReference type="RefSeq" id="WP_101642252.1">
    <property type="nucleotide sequence ID" value="NZ_PGUY01000035.1"/>
</dbReference>
<dbReference type="Proteomes" id="UP000234748">
    <property type="component" value="Unassembled WGS sequence"/>
</dbReference>
<dbReference type="EMBL" id="PGUY01000035">
    <property type="protein sequence ID" value="PLT29744.1"/>
    <property type="molecule type" value="Genomic_DNA"/>
</dbReference>
<sequence length="85" mass="10265">MGLNDELIRYCKELTPMEMLYRLTKGNIRGLDLIAVKNLSVKKRMPDDIFNLLLCYFYEEFGSTVYYRNDFGRVYLYWVRKKVYG</sequence>
<dbReference type="AlphaFoldDB" id="A0A2N5M5V3"/>
<protein>
    <submittedName>
        <fullName evidence="1">Uncharacterized protein</fullName>
    </submittedName>
</protein>
<accession>A0A2N5M5V3</accession>